<evidence type="ECO:0000256" key="8">
    <source>
        <dbReference type="ARBA" id="ARBA00038436"/>
    </source>
</evidence>
<evidence type="ECO:0000313" key="12">
    <source>
        <dbReference type="Proteomes" id="UP001342418"/>
    </source>
</evidence>
<evidence type="ECO:0000256" key="1">
    <source>
        <dbReference type="ARBA" id="ARBA00004429"/>
    </source>
</evidence>
<evidence type="ECO:0000256" key="2">
    <source>
        <dbReference type="ARBA" id="ARBA00022448"/>
    </source>
</evidence>
<keyword evidence="6 9" id="KW-1133">Transmembrane helix</keyword>
<keyword evidence="7 9" id="KW-0472">Membrane</keyword>
<dbReference type="Proteomes" id="UP001342418">
    <property type="component" value="Chromosome"/>
</dbReference>
<evidence type="ECO:0000256" key="7">
    <source>
        <dbReference type="ARBA" id="ARBA00023136"/>
    </source>
</evidence>
<evidence type="ECO:0000256" key="5">
    <source>
        <dbReference type="ARBA" id="ARBA00022692"/>
    </source>
</evidence>
<reference evidence="11 12" key="1">
    <citation type="submission" date="2018-07" db="EMBL/GenBank/DDBJ databases">
        <title>Genome sequence of Nitratireductor thuwali#1536.</title>
        <authorList>
            <person name="Michoud G."/>
            <person name="Merlino G."/>
            <person name="Sefrji F.O."/>
            <person name="Daffonchio D."/>
        </authorList>
    </citation>
    <scope>NUCLEOTIDE SEQUENCE [LARGE SCALE GENOMIC DNA]</scope>
    <source>
        <strain evidence="12">Nit1536</strain>
    </source>
</reference>
<dbReference type="PANTHER" id="PTHR35011:SF2">
    <property type="entry name" value="2,3-DIKETO-L-GULONATE TRAP TRANSPORTER SMALL PERMEASE PROTEIN YIAM"/>
    <property type="match status" value="1"/>
</dbReference>
<dbReference type="InterPro" id="IPR055348">
    <property type="entry name" value="DctQ"/>
</dbReference>
<evidence type="ECO:0000256" key="3">
    <source>
        <dbReference type="ARBA" id="ARBA00022475"/>
    </source>
</evidence>
<comment type="subcellular location">
    <subcellularLocation>
        <location evidence="1 9">Cell inner membrane</location>
        <topology evidence="1 9">Multi-pass membrane protein</topology>
    </subcellularLocation>
</comment>
<comment type="similarity">
    <text evidence="8 9">Belongs to the TRAP transporter small permease family.</text>
</comment>
<keyword evidence="3" id="KW-1003">Cell membrane</keyword>
<dbReference type="RefSeq" id="WP_338531377.1">
    <property type="nucleotide sequence ID" value="NZ_CP030941.1"/>
</dbReference>
<feature type="domain" description="Tripartite ATP-independent periplasmic transporters DctQ component" evidence="10">
    <location>
        <begin position="25"/>
        <end position="147"/>
    </location>
</feature>
<dbReference type="EMBL" id="CP030941">
    <property type="protein sequence ID" value="UUP19200.1"/>
    <property type="molecule type" value="Genomic_DNA"/>
</dbReference>
<feature type="transmembrane region" description="Helical" evidence="9">
    <location>
        <begin position="12"/>
        <end position="33"/>
    </location>
</feature>
<sequence length="168" mass="18267">MWKQLYSGLIALFQVAVGLAFAVLIFAVLVQVLGRSVFNSSPVWTEELTRFALLYLTAFGVGLSYRTGDLVNVDIISETLPGRLPFILRLISALATVGLCAALILPSWRFTMIGSLQTSPALGWKMTFIHASVLVLIASLLLFALIRGLAMLSGRSDGRPVFNPDLPQ</sequence>
<evidence type="ECO:0000256" key="9">
    <source>
        <dbReference type="RuleBase" id="RU369079"/>
    </source>
</evidence>
<proteinExistence type="inferred from homology"/>
<comment type="subunit">
    <text evidence="9">The complex comprises the extracytoplasmic solute receptor protein and the two transmembrane proteins.</text>
</comment>
<keyword evidence="4 9" id="KW-0997">Cell inner membrane</keyword>
<dbReference type="Pfam" id="PF04290">
    <property type="entry name" value="DctQ"/>
    <property type="match status" value="1"/>
</dbReference>
<name>A0ABY5MMM6_9HYPH</name>
<feature type="transmembrane region" description="Helical" evidence="9">
    <location>
        <begin position="48"/>
        <end position="65"/>
    </location>
</feature>
<feature type="transmembrane region" description="Helical" evidence="9">
    <location>
        <begin position="128"/>
        <end position="150"/>
    </location>
</feature>
<protein>
    <recommendedName>
        <fullName evidence="9">TRAP transporter small permease protein</fullName>
    </recommendedName>
</protein>
<keyword evidence="2 9" id="KW-0813">Transport</keyword>
<gene>
    <name evidence="11" type="primary">siaT_3</name>
    <name evidence="11" type="ORF">NTH_03695</name>
</gene>
<evidence type="ECO:0000256" key="6">
    <source>
        <dbReference type="ARBA" id="ARBA00022989"/>
    </source>
</evidence>
<feature type="transmembrane region" description="Helical" evidence="9">
    <location>
        <begin position="86"/>
        <end position="108"/>
    </location>
</feature>
<evidence type="ECO:0000313" key="11">
    <source>
        <dbReference type="EMBL" id="UUP19200.1"/>
    </source>
</evidence>
<evidence type="ECO:0000259" key="10">
    <source>
        <dbReference type="Pfam" id="PF04290"/>
    </source>
</evidence>
<keyword evidence="5 9" id="KW-0812">Transmembrane</keyword>
<accession>A0ABY5MMM6</accession>
<dbReference type="InterPro" id="IPR007387">
    <property type="entry name" value="TRAP_DctQ"/>
</dbReference>
<dbReference type="PANTHER" id="PTHR35011">
    <property type="entry name" value="2,3-DIKETO-L-GULONATE TRAP TRANSPORTER SMALL PERMEASE PROTEIN YIAM"/>
    <property type="match status" value="1"/>
</dbReference>
<evidence type="ECO:0000256" key="4">
    <source>
        <dbReference type="ARBA" id="ARBA00022519"/>
    </source>
</evidence>
<organism evidence="11 12">
    <name type="scientific">Nitratireductor thuwali</name>
    <dbReference type="NCBI Taxonomy" id="2267699"/>
    <lineage>
        <taxon>Bacteria</taxon>
        <taxon>Pseudomonadati</taxon>
        <taxon>Pseudomonadota</taxon>
        <taxon>Alphaproteobacteria</taxon>
        <taxon>Hyphomicrobiales</taxon>
        <taxon>Phyllobacteriaceae</taxon>
        <taxon>Nitratireductor</taxon>
    </lineage>
</organism>
<keyword evidence="12" id="KW-1185">Reference proteome</keyword>
<comment type="function">
    <text evidence="9">Part of the tripartite ATP-independent periplasmic (TRAP) transport system.</text>
</comment>